<reference evidence="1" key="1">
    <citation type="submission" date="2018-02" db="EMBL/GenBank/DDBJ databases">
        <title>Rhizophora mucronata_Transcriptome.</title>
        <authorList>
            <person name="Meera S.P."/>
            <person name="Sreeshan A."/>
            <person name="Augustine A."/>
        </authorList>
    </citation>
    <scope>NUCLEOTIDE SEQUENCE</scope>
    <source>
        <tissue evidence="1">Leaf</tissue>
    </source>
</reference>
<evidence type="ECO:0000313" key="1">
    <source>
        <dbReference type="EMBL" id="MBX46263.1"/>
    </source>
</evidence>
<sequence length="17" mass="2064">MFDEMNTKNVSLRYKST</sequence>
<accession>A0A2P2NUZ0</accession>
<name>A0A2P2NUZ0_RHIMU</name>
<dbReference type="EMBL" id="GGEC01065779">
    <property type="protein sequence ID" value="MBX46263.1"/>
    <property type="molecule type" value="Transcribed_RNA"/>
</dbReference>
<protein>
    <submittedName>
        <fullName evidence="1">Uncharacterized protein</fullName>
    </submittedName>
</protein>
<dbReference type="AlphaFoldDB" id="A0A2P2NUZ0"/>
<proteinExistence type="predicted"/>
<organism evidence="1">
    <name type="scientific">Rhizophora mucronata</name>
    <name type="common">Asiatic mangrove</name>
    <dbReference type="NCBI Taxonomy" id="61149"/>
    <lineage>
        <taxon>Eukaryota</taxon>
        <taxon>Viridiplantae</taxon>
        <taxon>Streptophyta</taxon>
        <taxon>Embryophyta</taxon>
        <taxon>Tracheophyta</taxon>
        <taxon>Spermatophyta</taxon>
        <taxon>Magnoliopsida</taxon>
        <taxon>eudicotyledons</taxon>
        <taxon>Gunneridae</taxon>
        <taxon>Pentapetalae</taxon>
        <taxon>rosids</taxon>
        <taxon>fabids</taxon>
        <taxon>Malpighiales</taxon>
        <taxon>Rhizophoraceae</taxon>
        <taxon>Rhizophora</taxon>
    </lineage>
</organism>